<dbReference type="PANTHER" id="PTHR43116">
    <property type="entry name" value="PEPTIDE CHAIN RELEASE FACTOR 2"/>
    <property type="match status" value="1"/>
</dbReference>
<sequence length="396" mass="43904">MPREPLVLMLYQQTEILEAKVKAVLSIFDLQAQRARLAELEHEAGNSNLWNDPQSAQNVLVQLNSLRSEVDEIMGFQSKVEEAQFAIEFVESDESMGMSEVSSIISDSLSILSQLEIALERWEVKKLLSGTYDECGARLSITAGAGGVDAMDWVAMLERMYLRWSEQSGYVTQMVERQVGDEAGLKGVEMEVEGRYAYGFLKGEKGTHRLVRNSPFNSKGLRQTSFAGVEVMPILTESQALPVAAKLQIPEKDLEISFMRAGGKGGQNVNKVETGVRIVHVPTGLAVKCTQERSQLQNRAIAMDQLRAKLLVVLEEQQAMQVAEIRGDVVKAEWGQQIRNYVLHPYKLVKDTRTGEETADVQSVLDGAAPLSNFITAHLRLKASGLSATLLHEKEL</sequence>
<dbReference type="SMART" id="SM00937">
    <property type="entry name" value="PCRF"/>
    <property type="match status" value="1"/>
</dbReference>
<evidence type="ECO:0000313" key="4">
    <source>
        <dbReference type="EMBL" id="GAX73344.1"/>
    </source>
</evidence>
<dbReference type="SUPFAM" id="SSF75620">
    <property type="entry name" value="Release factor"/>
    <property type="match status" value="1"/>
</dbReference>
<feature type="domain" description="Prokaryotic-type class I peptide chain release factors" evidence="3">
    <location>
        <begin position="260"/>
        <end position="276"/>
    </location>
</feature>
<dbReference type="PROSITE" id="PS00745">
    <property type="entry name" value="RF_PROK_I"/>
    <property type="match status" value="1"/>
</dbReference>
<comment type="similarity">
    <text evidence="1">Belongs to the prokaryotic/mitochondrial release factor family.</text>
</comment>
<dbReference type="NCBIfam" id="TIGR00020">
    <property type="entry name" value="prfB"/>
    <property type="match status" value="1"/>
</dbReference>
<dbReference type="Gene3D" id="1.20.58.410">
    <property type="entry name" value="Release factor"/>
    <property type="match status" value="1"/>
</dbReference>
<dbReference type="EMBL" id="BEGY01000003">
    <property type="protein sequence ID" value="GAX73344.1"/>
    <property type="molecule type" value="Genomic_DNA"/>
</dbReference>
<dbReference type="InterPro" id="IPR045853">
    <property type="entry name" value="Pep_chain_release_fac_I_sf"/>
</dbReference>
<reference evidence="4 5" key="1">
    <citation type="submission" date="2017-08" db="EMBL/GenBank/DDBJ databases">
        <title>Acidophilic green algal genome provides insights into adaptation to an acidic environment.</title>
        <authorList>
            <person name="Hirooka S."/>
            <person name="Hirose Y."/>
            <person name="Kanesaki Y."/>
            <person name="Higuchi S."/>
            <person name="Fujiwara T."/>
            <person name="Onuma R."/>
            <person name="Era A."/>
            <person name="Ohbayashi R."/>
            <person name="Uzuka A."/>
            <person name="Nozaki H."/>
            <person name="Yoshikawa H."/>
            <person name="Miyagishima S.Y."/>
        </authorList>
    </citation>
    <scope>NUCLEOTIDE SEQUENCE [LARGE SCALE GENOMIC DNA]</scope>
    <source>
        <strain evidence="4 5">NIES-2499</strain>
    </source>
</reference>
<dbReference type="Gene3D" id="3.30.160.20">
    <property type="match status" value="1"/>
</dbReference>
<keyword evidence="5" id="KW-1185">Reference proteome</keyword>
<evidence type="ECO:0000256" key="2">
    <source>
        <dbReference type="ARBA" id="ARBA00022917"/>
    </source>
</evidence>
<name>A0A250WR57_9CHLO</name>
<gene>
    <name evidence="4" type="ORF">CEUSTIGMA_g797.t1</name>
</gene>
<dbReference type="Pfam" id="PF00472">
    <property type="entry name" value="RF-1"/>
    <property type="match status" value="1"/>
</dbReference>
<dbReference type="OrthoDB" id="2019491at2759"/>
<dbReference type="InterPro" id="IPR005139">
    <property type="entry name" value="PCRF"/>
</dbReference>
<evidence type="ECO:0000259" key="3">
    <source>
        <dbReference type="PROSITE" id="PS00745"/>
    </source>
</evidence>
<dbReference type="GO" id="GO:0016149">
    <property type="term" value="F:translation release factor activity, codon specific"/>
    <property type="evidence" value="ECO:0007669"/>
    <property type="project" value="InterPro"/>
</dbReference>
<accession>A0A250WR57</accession>
<evidence type="ECO:0000313" key="5">
    <source>
        <dbReference type="Proteomes" id="UP000232323"/>
    </source>
</evidence>
<dbReference type="HAMAP" id="MF_00094">
    <property type="entry name" value="Rel_fac_2"/>
    <property type="match status" value="1"/>
</dbReference>
<dbReference type="Pfam" id="PF03462">
    <property type="entry name" value="PCRF"/>
    <property type="match status" value="1"/>
</dbReference>
<keyword evidence="2" id="KW-0648">Protein biosynthesis</keyword>
<dbReference type="AlphaFoldDB" id="A0A250WR57"/>
<evidence type="ECO:0000256" key="1">
    <source>
        <dbReference type="ARBA" id="ARBA00010835"/>
    </source>
</evidence>
<dbReference type="InterPro" id="IPR000352">
    <property type="entry name" value="Pep_chain_release_fac_I"/>
</dbReference>
<organism evidence="4 5">
    <name type="scientific">Chlamydomonas eustigma</name>
    <dbReference type="NCBI Taxonomy" id="1157962"/>
    <lineage>
        <taxon>Eukaryota</taxon>
        <taxon>Viridiplantae</taxon>
        <taxon>Chlorophyta</taxon>
        <taxon>core chlorophytes</taxon>
        <taxon>Chlorophyceae</taxon>
        <taxon>CS clade</taxon>
        <taxon>Chlamydomonadales</taxon>
        <taxon>Chlamydomonadaceae</taxon>
        <taxon>Chlamydomonas</taxon>
    </lineage>
</organism>
<comment type="caution">
    <text evidence="4">The sequence shown here is derived from an EMBL/GenBank/DDBJ whole genome shotgun (WGS) entry which is preliminary data.</text>
</comment>
<proteinExistence type="inferred from homology"/>
<dbReference type="STRING" id="1157962.A0A250WR57"/>
<protein>
    <recommendedName>
        <fullName evidence="3">Prokaryotic-type class I peptide chain release factors domain-containing protein</fullName>
    </recommendedName>
</protein>
<dbReference type="Gene3D" id="3.30.70.1660">
    <property type="match status" value="1"/>
</dbReference>
<dbReference type="GO" id="GO:0005737">
    <property type="term" value="C:cytoplasm"/>
    <property type="evidence" value="ECO:0007669"/>
    <property type="project" value="InterPro"/>
</dbReference>
<dbReference type="InterPro" id="IPR004374">
    <property type="entry name" value="PrfB"/>
</dbReference>
<dbReference type="Proteomes" id="UP000232323">
    <property type="component" value="Unassembled WGS sequence"/>
</dbReference>
<dbReference type="PANTHER" id="PTHR43116:SF3">
    <property type="entry name" value="CLASS I PEPTIDE CHAIN RELEASE FACTOR"/>
    <property type="match status" value="1"/>
</dbReference>